<protein>
    <submittedName>
        <fullName evidence="1">Uncharacterized protein</fullName>
    </submittedName>
</protein>
<dbReference type="Proteomes" id="UP001501556">
    <property type="component" value="Unassembled WGS sequence"/>
</dbReference>
<accession>A0ABP7NZN3</accession>
<reference evidence="2" key="1">
    <citation type="journal article" date="2019" name="Int. J. Syst. Evol. Microbiol.">
        <title>The Global Catalogue of Microorganisms (GCM) 10K type strain sequencing project: providing services to taxonomists for standard genome sequencing and annotation.</title>
        <authorList>
            <consortium name="The Broad Institute Genomics Platform"/>
            <consortium name="The Broad Institute Genome Sequencing Center for Infectious Disease"/>
            <person name="Wu L."/>
            <person name="Ma J."/>
        </authorList>
    </citation>
    <scope>NUCLEOTIDE SEQUENCE [LARGE SCALE GENOMIC DNA]</scope>
    <source>
        <strain evidence="2">JCM 17217</strain>
    </source>
</reference>
<organism evidence="1 2">
    <name type="scientific">Hymenobacter antarcticus</name>
    <dbReference type="NCBI Taxonomy" id="486270"/>
    <lineage>
        <taxon>Bacteria</taxon>
        <taxon>Pseudomonadati</taxon>
        <taxon>Bacteroidota</taxon>
        <taxon>Cytophagia</taxon>
        <taxon>Cytophagales</taxon>
        <taxon>Hymenobacteraceae</taxon>
        <taxon>Hymenobacter</taxon>
    </lineage>
</organism>
<keyword evidence="2" id="KW-1185">Reference proteome</keyword>
<evidence type="ECO:0000313" key="2">
    <source>
        <dbReference type="Proteomes" id="UP001501556"/>
    </source>
</evidence>
<proteinExistence type="predicted"/>
<comment type="caution">
    <text evidence="1">The sequence shown here is derived from an EMBL/GenBank/DDBJ whole genome shotgun (WGS) entry which is preliminary data.</text>
</comment>
<gene>
    <name evidence="1" type="ORF">GCM10022407_00130</name>
</gene>
<evidence type="ECO:0000313" key="1">
    <source>
        <dbReference type="EMBL" id="GAA3956602.1"/>
    </source>
</evidence>
<dbReference type="RefSeq" id="WP_345119704.1">
    <property type="nucleotide sequence ID" value="NZ_BAABDI010000001.1"/>
</dbReference>
<sequence>MNAEKVRQHSRVVAGSCLVTLNARQAAIYDHKKGEDQAAEDLRIDGRCYLRSSREEGDEFDFIVRNAKGQVFQFLAVDKCMFTDSEGKRCDCIIFNESVTLFIEMKENKARTRKEGRKSAIRQLRQSVEWFLSEGLLAELETVEVIVANGIHKRPPRFDQSIIDRTTELQLTFPNLNIRYGELPFYKL</sequence>
<name>A0ABP7NZN3_9BACT</name>
<dbReference type="EMBL" id="BAABDI010000001">
    <property type="protein sequence ID" value="GAA3956602.1"/>
    <property type="molecule type" value="Genomic_DNA"/>
</dbReference>